<accession>A0A9X1SBX2</accession>
<organism evidence="1 4">
    <name type="scientific">Arthrobacter zhangbolii</name>
    <dbReference type="NCBI Taxonomy" id="2886936"/>
    <lineage>
        <taxon>Bacteria</taxon>
        <taxon>Bacillati</taxon>
        <taxon>Actinomycetota</taxon>
        <taxon>Actinomycetes</taxon>
        <taxon>Micrococcales</taxon>
        <taxon>Micrococcaceae</taxon>
        <taxon>Arthrobacter</taxon>
    </lineage>
</organism>
<dbReference type="EMBL" id="CP094984">
    <property type="protein sequence ID" value="UON92718.1"/>
    <property type="molecule type" value="Genomic_DNA"/>
</dbReference>
<evidence type="ECO:0000313" key="4">
    <source>
        <dbReference type="Proteomes" id="UP001155145"/>
    </source>
</evidence>
<evidence type="ECO:0000313" key="2">
    <source>
        <dbReference type="EMBL" id="UON92718.1"/>
    </source>
</evidence>
<reference evidence="1" key="1">
    <citation type="submission" date="2021-10" db="EMBL/GenBank/DDBJ databases">
        <title>Novel species in genus Arthrobacter.</title>
        <authorList>
            <person name="Liu Y."/>
        </authorList>
    </citation>
    <scope>NUCLEOTIDE SEQUENCE</scope>
    <source>
        <strain evidence="3">zg-Y462</strain>
        <strain evidence="1">Zg-Y462</strain>
    </source>
</reference>
<dbReference type="Proteomes" id="UP000829758">
    <property type="component" value="Chromosome"/>
</dbReference>
<dbReference type="EMBL" id="JAJFZT010000007">
    <property type="protein sequence ID" value="MCC3273299.1"/>
    <property type="molecule type" value="Genomic_DNA"/>
</dbReference>
<evidence type="ECO:0000313" key="1">
    <source>
        <dbReference type="EMBL" id="MCC3273299.1"/>
    </source>
</evidence>
<keyword evidence="3" id="KW-1185">Reference proteome</keyword>
<evidence type="ECO:0000313" key="3">
    <source>
        <dbReference type="Proteomes" id="UP000829758"/>
    </source>
</evidence>
<dbReference type="RefSeq" id="WP_227905479.1">
    <property type="nucleotide sequence ID" value="NZ_CP094984.1"/>
</dbReference>
<dbReference type="AlphaFoldDB" id="A0A9X1SBX2"/>
<proteinExistence type="predicted"/>
<dbReference type="Proteomes" id="UP001155145">
    <property type="component" value="Unassembled WGS sequence"/>
</dbReference>
<sequence>MIGTKDDTTSGTGTLEDFGSVRCLWDDSVCVDPPTHFVAQEWADGTDAEVFCVRHYVLTLARLCQLHLPDCEGDFAGHVASHGEL</sequence>
<name>A0A9X1SBX2_9MICC</name>
<protein>
    <submittedName>
        <fullName evidence="1">Uncharacterized protein</fullName>
    </submittedName>
</protein>
<gene>
    <name evidence="1" type="ORF">LJ755_11225</name>
    <name evidence="2" type="ORF">MUK71_03480</name>
</gene>